<dbReference type="GO" id="GO:0004807">
    <property type="term" value="F:triose-phosphate isomerase activity"/>
    <property type="evidence" value="ECO:0007669"/>
    <property type="project" value="UniProtKB-UniRule"/>
</dbReference>
<comment type="pathway">
    <text evidence="1 9 10">Carbohydrate degradation; glycolysis; D-glyceraldehyde 3-phosphate from glycerone phosphate: step 1/1.</text>
</comment>
<evidence type="ECO:0000256" key="10">
    <source>
        <dbReference type="RuleBase" id="RU363013"/>
    </source>
</evidence>
<dbReference type="FunFam" id="3.20.20.70:FF:000016">
    <property type="entry name" value="Triosephosphate isomerase"/>
    <property type="match status" value="1"/>
</dbReference>
<accession>A0A0W0GJ97</accession>
<dbReference type="InterPro" id="IPR022896">
    <property type="entry name" value="TrioseP_Isoase_bac/euk"/>
</dbReference>
<dbReference type="GO" id="GO:0019563">
    <property type="term" value="P:glycerol catabolic process"/>
    <property type="evidence" value="ECO:0007669"/>
    <property type="project" value="TreeGrafter"/>
</dbReference>
<dbReference type="Gene3D" id="3.20.20.70">
    <property type="entry name" value="Aldolase class I"/>
    <property type="match status" value="1"/>
</dbReference>
<dbReference type="CDD" id="cd00311">
    <property type="entry name" value="TIM"/>
    <property type="match status" value="1"/>
</dbReference>
<proteinExistence type="inferred from homology"/>
<comment type="subunit">
    <text evidence="9 10">Homodimer.</text>
</comment>
<comment type="similarity">
    <text evidence="2 9 10">Belongs to the triosephosphate isomerase family.</text>
</comment>
<dbReference type="InterPro" id="IPR013785">
    <property type="entry name" value="Aldolase_TIM"/>
</dbReference>
<dbReference type="PROSITE" id="PS00171">
    <property type="entry name" value="TIM_1"/>
    <property type="match status" value="1"/>
</dbReference>
<evidence type="ECO:0000256" key="8">
    <source>
        <dbReference type="ARBA" id="ARBA00023235"/>
    </source>
</evidence>
<feature type="active site" description="Proton acceptor" evidence="9">
    <location>
        <position position="170"/>
    </location>
</feature>
<dbReference type="EMBL" id="LFDV01000002">
    <property type="protein sequence ID" value="KTB48640.1"/>
    <property type="molecule type" value="Genomic_DNA"/>
</dbReference>
<evidence type="ECO:0000256" key="4">
    <source>
        <dbReference type="ARBA" id="ARBA00019397"/>
    </source>
</evidence>
<comment type="catalytic activity">
    <reaction evidence="9 10">
        <text>D-glyceraldehyde 3-phosphate = dihydroxyacetone phosphate</text>
        <dbReference type="Rhea" id="RHEA:18585"/>
        <dbReference type="ChEBI" id="CHEBI:57642"/>
        <dbReference type="ChEBI" id="CHEBI:59776"/>
        <dbReference type="EC" id="5.3.1.1"/>
    </reaction>
</comment>
<keyword evidence="6 9" id="KW-0963">Cytoplasm</keyword>
<feature type="binding site" evidence="9">
    <location>
        <begin position="237"/>
        <end position="238"/>
    </location>
    <ligand>
        <name>substrate</name>
    </ligand>
</feature>
<dbReference type="GO" id="GO:0046166">
    <property type="term" value="P:glyceraldehyde-3-phosphate biosynthetic process"/>
    <property type="evidence" value="ECO:0007669"/>
    <property type="project" value="TreeGrafter"/>
</dbReference>
<dbReference type="STRING" id="1217799.DEALK_14860"/>
<feature type="binding site" evidence="9">
    <location>
        <position position="216"/>
    </location>
    <ligand>
        <name>substrate</name>
    </ligand>
</feature>
<dbReference type="HAMAP" id="MF_00147_B">
    <property type="entry name" value="TIM_B"/>
    <property type="match status" value="1"/>
</dbReference>
<dbReference type="SUPFAM" id="SSF51351">
    <property type="entry name" value="Triosephosphate isomerase (TIM)"/>
    <property type="match status" value="1"/>
</dbReference>
<feature type="binding site" evidence="9">
    <location>
        <position position="176"/>
    </location>
    <ligand>
        <name>substrate</name>
    </ligand>
</feature>
<keyword evidence="7 9" id="KW-0324">Glycolysis</keyword>
<evidence type="ECO:0000256" key="5">
    <source>
        <dbReference type="ARBA" id="ARBA00022432"/>
    </source>
</evidence>
<keyword evidence="12" id="KW-1185">Reference proteome</keyword>
<dbReference type="InterPro" id="IPR020861">
    <property type="entry name" value="Triosephosphate_isomerase_AS"/>
</dbReference>
<evidence type="ECO:0000313" key="12">
    <source>
        <dbReference type="Proteomes" id="UP000053947"/>
    </source>
</evidence>
<dbReference type="UniPathway" id="UPA00138"/>
<evidence type="ECO:0000256" key="3">
    <source>
        <dbReference type="ARBA" id="ARBA00011940"/>
    </source>
</evidence>
<dbReference type="UniPathway" id="UPA00109">
    <property type="reaction ID" value="UER00189"/>
</dbReference>
<keyword evidence="8 9" id="KW-0413">Isomerase</keyword>
<comment type="subcellular location">
    <subcellularLocation>
        <location evidence="9 10">Cytoplasm</location>
    </subcellularLocation>
</comment>
<evidence type="ECO:0000256" key="7">
    <source>
        <dbReference type="ARBA" id="ARBA00023152"/>
    </source>
</evidence>
<dbReference type="PATRIC" id="fig|1217799.6.peg.1534"/>
<reference evidence="11 12" key="1">
    <citation type="submission" date="2015-06" db="EMBL/GenBank/DDBJ databases">
        <title>Genome sequence of the organohalide-respiring Dehalogenimonas alkenigignens type strain (IP3-3T).</title>
        <authorList>
            <person name="Key T.A."/>
            <person name="Richmond D.P."/>
            <person name="Bowman K.S."/>
            <person name="Cho Y.-J."/>
            <person name="Chun J."/>
            <person name="da Costa M.S."/>
            <person name="Rainey F.A."/>
            <person name="Moe W.M."/>
        </authorList>
    </citation>
    <scope>NUCLEOTIDE SEQUENCE [LARGE SCALE GENOMIC DNA]</scope>
    <source>
        <strain evidence="11 12">IP3-3</strain>
    </source>
</reference>
<dbReference type="PROSITE" id="PS51440">
    <property type="entry name" value="TIM_2"/>
    <property type="match status" value="1"/>
</dbReference>
<feature type="binding site" evidence="9">
    <location>
        <begin position="16"/>
        <end position="18"/>
    </location>
    <ligand>
        <name>substrate</name>
    </ligand>
</feature>
<dbReference type="GO" id="GO:0006094">
    <property type="term" value="P:gluconeogenesis"/>
    <property type="evidence" value="ECO:0007669"/>
    <property type="project" value="UniProtKB-UniRule"/>
</dbReference>
<sequence length="258" mass="28224">MVLEIMSQRIRVIAGNWKMNTVLDEAVELVNGLRYELDEIDTVEKIICPPFISLAKIKELLQGTSIRLGAQDLFYEDKGAYTGEISGSMLSDLCQYVIVGHSERRAYFNEVDEIVNRKMKAALRHGLKPIMCVGENLKQNESGTSESVISEQLRVGLSGLTSSNLMVAYEPVWAIGTGKAATGTYAQKMMAFIRRQIAEIFTETAANELPILYGGSVNPENILEMLAEPDIDGALVGGASLKPGLFLSIVRQAAKSSC</sequence>
<comment type="pathway">
    <text evidence="9 10">Carbohydrate biosynthesis; gluconeogenesis.</text>
</comment>
<name>A0A0W0GJ97_9CHLR</name>
<dbReference type="GO" id="GO:0006096">
    <property type="term" value="P:glycolytic process"/>
    <property type="evidence" value="ECO:0007669"/>
    <property type="project" value="UniProtKB-UniRule"/>
</dbReference>
<dbReference type="GO" id="GO:0005829">
    <property type="term" value="C:cytosol"/>
    <property type="evidence" value="ECO:0007669"/>
    <property type="project" value="TreeGrafter"/>
</dbReference>
<dbReference type="Pfam" id="PF00121">
    <property type="entry name" value="TIM"/>
    <property type="match status" value="1"/>
</dbReference>
<dbReference type="NCBIfam" id="TIGR00419">
    <property type="entry name" value="tim"/>
    <property type="match status" value="1"/>
</dbReference>
<dbReference type="PANTHER" id="PTHR21139:SF42">
    <property type="entry name" value="TRIOSEPHOSPHATE ISOMERASE"/>
    <property type="match status" value="1"/>
</dbReference>
<dbReference type="EC" id="5.3.1.1" evidence="3 9"/>
<evidence type="ECO:0000313" key="11">
    <source>
        <dbReference type="EMBL" id="KTB48640.1"/>
    </source>
</evidence>
<comment type="function">
    <text evidence="9">Involved in the gluconeogenesis. Catalyzes stereospecifically the conversion of dihydroxyacetone phosphate (DHAP) to D-glyceraldehyde-3-phosphate (G3P).</text>
</comment>
<gene>
    <name evidence="9" type="primary">tpiA</name>
    <name evidence="11" type="ORF">DEALK_14860</name>
</gene>
<comment type="caution">
    <text evidence="11">The sequence shown here is derived from an EMBL/GenBank/DDBJ whole genome shotgun (WGS) entry which is preliminary data.</text>
</comment>
<evidence type="ECO:0000256" key="1">
    <source>
        <dbReference type="ARBA" id="ARBA00004680"/>
    </source>
</evidence>
<dbReference type="AlphaFoldDB" id="A0A0W0GJ97"/>
<evidence type="ECO:0000256" key="6">
    <source>
        <dbReference type="ARBA" id="ARBA00022490"/>
    </source>
</evidence>
<dbReference type="Proteomes" id="UP000053947">
    <property type="component" value="Unassembled WGS sequence"/>
</dbReference>
<dbReference type="PANTHER" id="PTHR21139">
    <property type="entry name" value="TRIOSEPHOSPHATE ISOMERASE"/>
    <property type="match status" value="1"/>
</dbReference>
<evidence type="ECO:0000256" key="2">
    <source>
        <dbReference type="ARBA" id="ARBA00007422"/>
    </source>
</evidence>
<organism evidence="11 12">
    <name type="scientific">Dehalogenimonas alkenigignens</name>
    <dbReference type="NCBI Taxonomy" id="1217799"/>
    <lineage>
        <taxon>Bacteria</taxon>
        <taxon>Bacillati</taxon>
        <taxon>Chloroflexota</taxon>
        <taxon>Dehalococcoidia</taxon>
        <taxon>Dehalococcoidales</taxon>
        <taxon>Dehalococcoidaceae</taxon>
        <taxon>Dehalogenimonas</taxon>
    </lineage>
</organism>
<feature type="active site" description="Electrophile" evidence="9">
    <location>
        <position position="101"/>
    </location>
</feature>
<keyword evidence="5 9" id="KW-0312">Gluconeogenesis</keyword>
<evidence type="ECO:0000256" key="9">
    <source>
        <dbReference type="HAMAP-Rule" id="MF_00147"/>
    </source>
</evidence>
<protein>
    <recommendedName>
        <fullName evidence="4 9">Triosephosphate isomerase</fullName>
        <shortName evidence="9">TIM</shortName>
        <shortName evidence="9">TPI</shortName>
        <ecNumber evidence="3 9">5.3.1.1</ecNumber>
    </recommendedName>
    <alternativeName>
        <fullName evidence="9">Triose-phosphate isomerase</fullName>
    </alternativeName>
</protein>
<dbReference type="InterPro" id="IPR000652">
    <property type="entry name" value="Triosephosphate_isomerase"/>
</dbReference>
<dbReference type="InterPro" id="IPR035990">
    <property type="entry name" value="TIM_sf"/>
</dbReference>